<dbReference type="GO" id="GO:0103068">
    <property type="term" value="F:leukotriene C4 gamma-glutamyl transferase activity"/>
    <property type="evidence" value="ECO:0007669"/>
    <property type="project" value="UniProtKB-EC"/>
</dbReference>
<dbReference type="InterPro" id="IPR051792">
    <property type="entry name" value="GGT_bact"/>
</dbReference>
<sequence length="563" mass="59964">MKNIFTFCFIIFVGLALSGCSKSGPAMVSTANPHASRAAAEMLEKGGSAMDAAIAAQLVLGLVEPQSSGIGGGAFALYFKADRSELTSFDGREKAPGQADETLFLNDEAKPISWNQASIGGRAVGVPGVVALSWKAHQKFGRLSWPQLFEPAIRLAEQGFSVSPRLSQALTRSQDDLKRDFGARQLYFSDRSLEPLAVGAIFKNPAYAKTLKIIAEKGPDGFYRGPVAQAIVDAVQNHPGNSGLITLDDLKAYEAIERQAICSPYRGYRVCGMPPPTSGGLTSLMILGMLEPYNLANMDAGSATAMHLFTQASRLAYADRALYMADADFVDVPVAGLLDKNYLRKRAALINPLADTGKAKAGQLPLSTKKATSLSIPEYGTSHISIVDKQGNAISMTTSVERAFGSHMVAGGFVLNSQLTDFSFVPELNGMKVANRVEAGKRPRSSMSPTLVFAPDGSLFAAIGSPGGSRIIEFVSRTLIGLIDWQLPMQAAIDLGNVNNRNQITELEAGTSAQGFAGYFESMGHKIQIKPLVSGLHGIRITPAGMDGGADRRREGLVIKLGR</sequence>
<dbReference type="PRINTS" id="PR01210">
    <property type="entry name" value="GGTRANSPTASE"/>
</dbReference>
<evidence type="ECO:0000256" key="4">
    <source>
        <dbReference type="ARBA" id="ARBA00023315"/>
    </source>
</evidence>
<keyword evidence="3" id="KW-0865">Zymogen</keyword>
<dbReference type="EMBL" id="UOEC01000198">
    <property type="protein sequence ID" value="VAW02395.1"/>
    <property type="molecule type" value="Genomic_DNA"/>
</dbReference>
<protein>
    <submittedName>
        <fullName evidence="5">Gamma-glutamyltranspeptidase @ Glutathione hydrolase</fullName>
        <ecNumber evidence="5">2.3.2.2</ecNumber>
        <ecNumber evidence="5">3.4.19.13</ecNumber>
    </submittedName>
</protein>
<dbReference type="GO" id="GO:0036374">
    <property type="term" value="F:glutathione hydrolase activity"/>
    <property type="evidence" value="ECO:0007669"/>
    <property type="project" value="UniProtKB-EC"/>
</dbReference>
<dbReference type="NCBIfam" id="TIGR00066">
    <property type="entry name" value="g_glut_trans"/>
    <property type="match status" value="1"/>
</dbReference>
<dbReference type="PROSITE" id="PS51257">
    <property type="entry name" value="PROKAR_LIPOPROTEIN"/>
    <property type="match status" value="1"/>
</dbReference>
<name>A0A3B0S7U9_9ZZZZ</name>
<dbReference type="GO" id="GO:0006751">
    <property type="term" value="P:glutathione catabolic process"/>
    <property type="evidence" value="ECO:0007669"/>
    <property type="project" value="InterPro"/>
</dbReference>
<keyword evidence="4 5" id="KW-0012">Acyltransferase</keyword>
<dbReference type="PANTHER" id="PTHR43199:SF1">
    <property type="entry name" value="GLUTATHIONE HYDROLASE PROENZYME"/>
    <property type="match status" value="1"/>
</dbReference>
<evidence type="ECO:0000256" key="3">
    <source>
        <dbReference type="ARBA" id="ARBA00023145"/>
    </source>
</evidence>
<evidence type="ECO:0000256" key="2">
    <source>
        <dbReference type="ARBA" id="ARBA00022801"/>
    </source>
</evidence>
<dbReference type="Gene3D" id="3.60.20.40">
    <property type="match status" value="1"/>
</dbReference>
<gene>
    <name evidence="5" type="ORF">MNBD_ALPHA08-2437</name>
</gene>
<keyword evidence="1 5" id="KW-0808">Transferase</keyword>
<dbReference type="EC" id="3.4.19.13" evidence="5"/>
<dbReference type="InterPro" id="IPR000101">
    <property type="entry name" value="GGT_peptidase"/>
</dbReference>
<organism evidence="5">
    <name type="scientific">hydrothermal vent metagenome</name>
    <dbReference type="NCBI Taxonomy" id="652676"/>
    <lineage>
        <taxon>unclassified sequences</taxon>
        <taxon>metagenomes</taxon>
        <taxon>ecological metagenomes</taxon>
    </lineage>
</organism>
<accession>A0A3B0S7U9</accession>
<dbReference type="Gene3D" id="1.10.246.130">
    <property type="match status" value="1"/>
</dbReference>
<dbReference type="InterPro" id="IPR029055">
    <property type="entry name" value="Ntn_hydrolases_N"/>
</dbReference>
<dbReference type="InterPro" id="IPR043138">
    <property type="entry name" value="GGT_lsub"/>
</dbReference>
<dbReference type="Pfam" id="PF01019">
    <property type="entry name" value="G_glu_transpept"/>
    <property type="match status" value="1"/>
</dbReference>
<proteinExistence type="predicted"/>
<dbReference type="EC" id="2.3.2.2" evidence="5"/>
<evidence type="ECO:0000313" key="5">
    <source>
        <dbReference type="EMBL" id="VAW02395.1"/>
    </source>
</evidence>
<evidence type="ECO:0000256" key="1">
    <source>
        <dbReference type="ARBA" id="ARBA00022679"/>
    </source>
</evidence>
<reference evidence="5" key="1">
    <citation type="submission" date="2018-06" db="EMBL/GenBank/DDBJ databases">
        <authorList>
            <person name="Zhirakovskaya E."/>
        </authorList>
    </citation>
    <scope>NUCLEOTIDE SEQUENCE</scope>
</reference>
<dbReference type="AlphaFoldDB" id="A0A3B0S7U9"/>
<dbReference type="InterPro" id="IPR043137">
    <property type="entry name" value="GGT_ssub_C"/>
</dbReference>
<keyword evidence="2 5" id="KW-0378">Hydrolase</keyword>
<dbReference type="PANTHER" id="PTHR43199">
    <property type="entry name" value="GLUTATHIONE HYDROLASE"/>
    <property type="match status" value="1"/>
</dbReference>
<dbReference type="SUPFAM" id="SSF56235">
    <property type="entry name" value="N-terminal nucleophile aminohydrolases (Ntn hydrolases)"/>
    <property type="match status" value="1"/>
</dbReference>